<organism evidence="3 4">
    <name type="scientific">Vibrio maritimus</name>
    <dbReference type="NCBI Taxonomy" id="990268"/>
    <lineage>
        <taxon>Bacteria</taxon>
        <taxon>Pseudomonadati</taxon>
        <taxon>Pseudomonadota</taxon>
        <taxon>Gammaproteobacteria</taxon>
        <taxon>Vibrionales</taxon>
        <taxon>Vibrionaceae</taxon>
        <taxon>Vibrio</taxon>
    </lineage>
</organism>
<feature type="domain" description="GFO/IDH/MocA-like oxidoreductase" evidence="2">
    <location>
        <begin position="139"/>
        <end position="249"/>
    </location>
</feature>
<dbReference type="AlphaFoldDB" id="A0A090TXC3"/>
<dbReference type="Pfam" id="PF22725">
    <property type="entry name" value="GFO_IDH_MocA_C3"/>
    <property type="match status" value="1"/>
</dbReference>
<dbReference type="EMBL" id="BBMT01000007">
    <property type="protein sequence ID" value="GAL35512.1"/>
    <property type="molecule type" value="Genomic_DNA"/>
</dbReference>
<dbReference type="Gene3D" id="3.40.50.720">
    <property type="entry name" value="NAD(P)-binding Rossmann-like Domain"/>
    <property type="match status" value="1"/>
</dbReference>
<evidence type="ECO:0000313" key="4">
    <source>
        <dbReference type="Proteomes" id="UP000029224"/>
    </source>
</evidence>
<dbReference type="SUPFAM" id="SSF51735">
    <property type="entry name" value="NAD(P)-binding Rossmann-fold domains"/>
    <property type="match status" value="1"/>
</dbReference>
<feature type="domain" description="Gfo/Idh/MocA-like oxidoreductase N-terminal" evidence="1">
    <location>
        <begin position="3"/>
        <end position="118"/>
    </location>
</feature>
<evidence type="ECO:0000313" key="3">
    <source>
        <dbReference type="EMBL" id="GAL35512.1"/>
    </source>
</evidence>
<dbReference type="InterPro" id="IPR036291">
    <property type="entry name" value="NAD(P)-bd_dom_sf"/>
</dbReference>
<reference evidence="3 4" key="1">
    <citation type="submission" date="2014-09" db="EMBL/GenBank/DDBJ databases">
        <title>Vibrio maritimus JCM 19240. (C210) whole genome shotgun sequence.</title>
        <authorList>
            <person name="Sawabe T."/>
            <person name="Meirelles P."/>
            <person name="Nakanishi M."/>
            <person name="Sayaka M."/>
            <person name="Hattori M."/>
            <person name="Ohkuma M."/>
        </authorList>
    </citation>
    <scope>NUCLEOTIDE SEQUENCE [LARGE SCALE GENOMIC DNA]</scope>
    <source>
        <strain evidence="3 4">JCM 19240</strain>
    </source>
</reference>
<dbReference type="Gene3D" id="3.30.360.10">
    <property type="entry name" value="Dihydrodipicolinate Reductase, domain 2"/>
    <property type="match status" value="1"/>
</dbReference>
<proteinExistence type="predicted"/>
<dbReference type="Pfam" id="PF01408">
    <property type="entry name" value="GFO_IDH_MocA"/>
    <property type="match status" value="1"/>
</dbReference>
<reference evidence="3 4" key="2">
    <citation type="submission" date="2014-09" db="EMBL/GenBank/DDBJ databases">
        <authorList>
            <consortium name="NBRP consortium"/>
            <person name="Sawabe T."/>
            <person name="Meirelles P."/>
            <person name="Nakanishi M."/>
            <person name="Sayaka M."/>
            <person name="Hattori M."/>
            <person name="Ohkuma M."/>
        </authorList>
    </citation>
    <scope>NUCLEOTIDE SEQUENCE [LARGE SCALE GENOMIC DNA]</scope>
    <source>
        <strain evidence="3 4">JCM 19240</strain>
    </source>
</reference>
<name>A0A090TXC3_9VIBR</name>
<gene>
    <name evidence="3" type="ORF">JCM19240_359</name>
</gene>
<dbReference type="Proteomes" id="UP000029224">
    <property type="component" value="Unassembled WGS sequence"/>
</dbReference>
<evidence type="ECO:0000259" key="2">
    <source>
        <dbReference type="Pfam" id="PF22725"/>
    </source>
</evidence>
<dbReference type="InterPro" id="IPR000683">
    <property type="entry name" value="Gfo/Idh/MocA-like_OxRdtase_N"/>
</dbReference>
<protein>
    <submittedName>
        <fullName evidence="3">NAD-dependent oxidoreductase</fullName>
    </submittedName>
</protein>
<accession>A0A090TXC3</accession>
<dbReference type="GO" id="GO:0000166">
    <property type="term" value="F:nucleotide binding"/>
    <property type="evidence" value="ECO:0007669"/>
    <property type="project" value="InterPro"/>
</dbReference>
<dbReference type="InterPro" id="IPR055170">
    <property type="entry name" value="GFO_IDH_MocA-like_dom"/>
</dbReference>
<comment type="caution">
    <text evidence="3">The sequence shown here is derived from an EMBL/GenBank/DDBJ whole genome shotgun (WGS) entry which is preliminary data.</text>
</comment>
<dbReference type="SUPFAM" id="SSF55347">
    <property type="entry name" value="Glyceraldehyde-3-phosphate dehydrogenase-like, C-terminal domain"/>
    <property type="match status" value="1"/>
</dbReference>
<dbReference type="PANTHER" id="PTHR43054">
    <property type="match status" value="1"/>
</dbReference>
<keyword evidence="4" id="KW-1185">Reference proteome</keyword>
<evidence type="ECO:0000259" key="1">
    <source>
        <dbReference type="Pfam" id="PF01408"/>
    </source>
</evidence>
<dbReference type="PANTHER" id="PTHR43054:SF1">
    <property type="entry name" value="SCYLLO-INOSITOL 2-DEHYDROGENASE (NADP(+)) IOLU"/>
    <property type="match status" value="1"/>
</dbReference>
<sequence>MMKLGIVGAGGIVKVCLEALHKIDEITVSAICVLEKERQIAEELAEKYAIETVYTDYDGFLADESIDAVYVGIINSLHYAFTKKALEANKNVICEKPFTSLASESRELASMAVEKRLYLFEAITLLHFRNYRYIQDKIGELGDIKLVQCNFSQFSSRYPQYKDGNVLPAFSPELSGGALYDLNVYNIHFVMGLFGTPNDVHYLANRGHNGIDTSGICTLQYPSFIASCAAAKDSTSPNFAIIQGEKGYIKVEGATNFCPSVTFVCGGHTETFDEADHDNHMVEEFQSFERLFREQDLEQCYQHLNHSVSVMNVIEQARLSAGIAFSCDSK</sequence>